<evidence type="ECO:0000256" key="10">
    <source>
        <dbReference type="ARBA" id="ARBA00049985"/>
    </source>
</evidence>
<dbReference type="NCBIfam" id="TIGR01188">
    <property type="entry name" value="drrA"/>
    <property type="match status" value="1"/>
</dbReference>
<dbReference type="InterPro" id="IPR017871">
    <property type="entry name" value="ABC_transporter-like_CS"/>
</dbReference>
<dbReference type="InterPro" id="IPR027417">
    <property type="entry name" value="P-loop_NTPase"/>
</dbReference>
<comment type="caution">
    <text evidence="13">The sequence shown here is derived from an EMBL/GenBank/DDBJ whole genome shotgun (WGS) entry which is preliminary data.</text>
</comment>
<gene>
    <name evidence="13" type="ORF">AN216_16445</name>
</gene>
<keyword evidence="6" id="KW-0067">ATP-binding</keyword>
<dbReference type="Pfam" id="PF00005">
    <property type="entry name" value="ABC_tran"/>
    <property type="match status" value="1"/>
</dbReference>
<keyword evidence="5" id="KW-0547">Nucleotide-binding</keyword>
<comment type="subcellular location">
    <subcellularLocation>
        <location evidence="1">Cell membrane</location>
        <topology evidence="1">Peripheral membrane protein</topology>
        <orientation evidence="1">Cytoplasmic side</orientation>
    </subcellularLocation>
</comment>
<dbReference type="EMBL" id="LJGU01000130">
    <property type="protein sequence ID" value="OEV02464.1"/>
    <property type="molecule type" value="Genomic_DNA"/>
</dbReference>
<name>A0A1E7KEZ9_9ACTN</name>
<dbReference type="SMART" id="SM00382">
    <property type="entry name" value="AAA"/>
    <property type="match status" value="1"/>
</dbReference>
<dbReference type="GO" id="GO:0005524">
    <property type="term" value="F:ATP binding"/>
    <property type="evidence" value="ECO:0007669"/>
    <property type="project" value="UniProtKB-KW"/>
</dbReference>
<dbReference type="Gene3D" id="3.40.50.300">
    <property type="entry name" value="P-loop containing nucleotide triphosphate hydrolases"/>
    <property type="match status" value="1"/>
</dbReference>
<evidence type="ECO:0000256" key="2">
    <source>
        <dbReference type="ARBA" id="ARBA00012191"/>
    </source>
</evidence>
<evidence type="ECO:0000259" key="12">
    <source>
        <dbReference type="PROSITE" id="PS50893"/>
    </source>
</evidence>
<dbReference type="InterPro" id="IPR050763">
    <property type="entry name" value="ABC_transporter_ATP-binding"/>
</dbReference>
<dbReference type="Proteomes" id="UP000176101">
    <property type="component" value="Unassembled WGS sequence"/>
</dbReference>
<sequence length="344" mass="37268">MMRQDTSGHGRNAVEVRGLVKHFGDTKAVDGVHLNVREGTVMGVLGPNGAGKTTLVRMLCTLQLPDSGTATVAGYDVARQPRPLRRRIGLTGQYASVDERLSGFENLYMIGRLLDFSRSGARQRAYEMLERFSLTDAASKPIMKYSGGMRRRLDLAASMMGNPEVLFLDEPTTGLDPRTRQEVWDHTQQIVAEGNTVLLTTQYMEEAEYLADELTVIDHGKVIAEGRIADLKARVGQRMLVIRPAVPQHLQHLVGVLTHYGLAGTVADEAQGVATVPIVSDEQLSGIVRVLGYYNYPIADIATHLPSLDEVFLALTGQKTDSQDAGPPGSGPQGAGSGYQEAVA</sequence>
<dbReference type="PATRIC" id="fig|1075402.3.peg.2226"/>
<dbReference type="AlphaFoldDB" id="A0A1E7KEZ9"/>
<organism evidence="13 14">
    <name type="scientific">Streptomyces oceani</name>
    <dbReference type="NCBI Taxonomy" id="1075402"/>
    <lineage>
        <taxon>Bacteria</taxon>
        <taxon>Bacillati</taxon>
        <taxon>Actinomycetota</taxon>
        <taxon>Actinomycetes</taxon>
        <taxon>Kitasatosporales</taxon>
        <taxon>Streptomycetaceae</taxon>
        <taxon>Streptomyces</taxon>
    </lineage>
</organism>
<keyword evidence="7" id="KW-1278">Translocase</keyword>
<dbReference type="GO" id="GO:0043215">
    <property type="term" value="P:daunorubicin transport"/>
    <property type="evidence" value="ECO:0007669"/>
    <property type="project" value="InterPro"/>
</dbReference>
<dbReference type="GO" id="GO:0046677">
    <property type="term" value="P:response to antibiotic"/>
    <property type="evidence" value="ECO:0007669"/>
    <property type="project" value="UniProtKB-KW"/>
</dbReference>
<evidence type="ECO:0000313" key="14">
    <source>
        <dbReference type="Proteomes" id="UP000176101"/>
    </source>
</evidence>
<dbReference type="RefSeq" id="WP_070197421.1">
    <property type="nucleotide sequence ID" value="NZ_LJGU01000130.1"/>
</dbReference>
<dbReference type="EC" id="7.6.2.2" evidence="2"/>
<protein>
    <recommendedName>
        <fullName evidence="2">ABC-type xenobiotic transporter</fullName>
        <ecNumber evidence="2">7.6.2.2</ecNumber>
    </recommendedName>
</protein>
<keyword evidence="8" id="KW-0472">Membrane</keyword>
<reference evidence="13 14" key="1">
    <citation type="journal article" date="2016" name="Front. Microbiol.">
        <title>Comparative Genomics Analysis of Streptomyces Species Reveals Their Adaptation to the Marine Environment and Their Diversity at the Genomic Level.</title>
        <authorList>
            <person name="Tian X."/>
            <person name="Zhang Z."/>
            <person name="Yang T."/>
            <person name="Chen M."/>
            <person name="Li J."/>
            <person name="Chen F."/>
            <person name="Yang J."/>
            <person name="Li W."/>
            <person name="Zhang B."/>
            <person name="Zhang Z."/>
            <person name="Wu J."/>
            <person name="Zhang C."/>
            <person name="Long L."/>
            <person name="Xiao J."/>
        </authorList>
    </citation>
    <scope>NUCLEOTIDE SEQUENCE [LARGE SCALE GENOMIC DNA]</scope>
    <source>
        <strain evidence="13 14">SCSIO 02100</strain>
    </source>
</reference>
<dbReference type="InterPro" id="IPR003593">
    <property type="entry name" value="AAA+_ATPase"/>
</dbReference>
<dbReference type="PANTHER" id="PTHR42711">
    <property type="entry name" value="ABC TRANSPORTER ATP-BINDING PROTEIN"/>
    <property type="match status" value="1"/>
</dbReference>
<dbReference type="PANTHER" id="PTHR42711:SF19">
    <property type="entry name" value="DOXORUBICIN RESISTANCE ATP-BINDING PROTEIN DRRA"/>
    <property type="match status" value="1"/>
</dbReference>
<dbReference type="GO" id="GO:0016887">
    <property type="term" value="F:ATP hydrolysis activity"/>
    <property type="evidence" value="ECO:0007669"/>
    <property type="project" value="InterPro"/>
</dbReference>
<dbReference type="GO" id="GO:0008559">
    <property type="term" value="F:ABC-type xenobiotic transporter activity"/>
    <property type="evidence" value="ECO:0007669"/>
    <property type="project" value="UniProtKB-EC"/>
</dbReference>
<evidence type="ECO:0000256" key="9">
    <source>
        <dbReference type="ARBA" id="ARBA00023251"/>
    </source>
</evidence>
<accession>A0A1E7KEZ9</accession>
<dbReference type="GO" id="GO:1900753">
    <property type="term" value="P:doxorubicin transport"/>
    <property type="evidence" value="ECO:0007669"/>
    <property type="project" value="InterPro"/>
</dbReference>
<comment type="similarity">
    <text evidence="10">Belongs to the ABC transporter superfamily. Drug exporter-1 (DrugE1) (TC 3.A.1.105) family.</text>
</comment>
<evidence type="ECO:0000256" key="7">
    <source>
        <dbReference type="ARBA" id="ARBA00022967"/>
    </source>
</evidence>
<keyword evidence="14" id="KW-1185">Reference proteome</keyword>
<dbReference type="InterPro" id="IPR005894">
    <property type="entry name" value="DrrA"/>
</dbReference>
<evidence type="ECO:0000256" key="4">
    <source>
        <dbReference type="ARBA" id="ARBA00022475"/>
    </source>
</evidence>
<keyword evidence="9" id="KW-0046">Antibiotic resistance</keyword>
<dbReference type="STRING" id="1075402.AN216_16445"/>
<dbReference type="GO" id="GO:0005886">
    <property type="term" value="C:plasma membrane"/>
    <property type="evidence" value="ECO:0007669"/>
    <property type="project" value="UniProtKB-SubCell"/>
</dbReference>
<evidence type="ECO:0000313" key="13">
    <source>
        <dbReference type="EMBL" id="OEV02464.1"/>
    </source>
</evidence>
<feature type="domain" description="ABC transporter" evidence="12">
    <location>
        <begin position="14"/>
        <end position="244"/>
    </location>
</feature>
<evidence type="ECO:0000256" key="8">
    <source>
        <dbReference type="ARBA" id="ARBA00023136"/>
    </source>
</evidence>
<evidence type="ECO:0000256" key="5">
    <source>
        <dbReference type="ARBA" id="ARBA00022741"/>
    </source>
</evidence>
<evidence type="ECO:0000256" key="6">
    <source>
        <dbReference type="ARBA" id="ARBA00022840"/>
    </source>
</evidence>
<dbReference type="FunFam" id="3.40.50.300:FF:000589">
    <property type="entry name" value="ABC transporter, ATP-binding subunit"/>
    <property type="match status" value="1"/>
</dbReference>
<feature type="region of interest" description="Disordered" evidence="11">
    <location>
        <begin position="319"/>
        <end position="344"/>
    </location>
</feature>
<keyword evidence="4" id="KW-1003">Cell membrane</keyword>
<dbReference type="InterPro" id="IPR003439">
    <property type="entry name" value="ABC_transporter-like_ATP-bd"/>
</dbReference>
<evidence type="ECO:0000256" key="11">
    <source>
        <dbReference type="SAM" id="MobiDB-lite"/>
    </source>
</evidence>
<keyword evidence="3" id="KW-0813">Transport</keyword>
<evidence type="ECO:0000256" key="3">
    <source>
        <dbReference type="ARBA" id="ARBA00022448"/>
    </source>
</evidence>
<evidence type="ECO:0000256" key="1">
    <source>
        <dbReference type="ARBA" id="ARBA00004413"/>
    </source>
</evidence>
<proteinExistence type="inferred from homology"/>
<dbReference type="PROSITE" id="PS00211">
    <property type="entry name" value="ABC_TRANSPORTER_1"/>
    <property type="match status" value="1"/>
</dbReference>
<dbReference type="PROSITE" id="PS50893">
    <property type="entry name" value="ABC_TRANSPORTER_2"/>
    <property type="match status" value="1"/>
</dbReference>
<dbReference type="SUPFAM" id="SSF52540">
    <property type="entry name" value="P-loop containing nucleoside triphosphate hydrolases"/>
    <property type="match status" value="1"/>
</dbReference>
<dbReference type="OrthoDB" id="9804819at2"/>